<proteinExistence type="predicted"/>
<keyword evidence="2" id="KW-1185">Reference proteome</keyword>
<dbReference type="Proteomes" id="UP001057877">
    <property type="component" value="Chromosome"/>
</dbReference>
<reference evidence="1" key="1">
    <citation type="submission" date="2022-01" db="EMBL/GenBank/DDBJ databases">
        <title>Paenibacillus spongiae sp. nov., isolated from marine sponge.</title>
        <authorList>
            <person name="Li Z."/>
            <person name="Zhang M."/>
        </authorList>
    </citation>
    <scope>NUCLEOTIDE SEQUENCE</scope>
    <source>
        <strain evidence="1">PHS-Z3</strain>
    </source>
</reference>
<sequence>MQRVMDQVFENETIVFDGFHFIGCSFINCILIITSGTFDFDRCTYRGTTFYVDPKLSIFDVKQSLYEDADLHALEDGIALDVVAIER</sequence>
<name>A0ABY5S5F4_9BACL</name>
<dbReference type="EMBL" id="CP091430">
    <property type="protein sequence ID" value="UVI27553.1"/>
    <property type="molecule type" value="Genomic_DNA"/>
</dbReference>
<dbReference type="RefSeq" id="WP_258383641.1">
    <property type="nucleotide sequence ID" value="NZ_CP091430.1"/>
</dbReference>
<protein>
    <recommendedName>
        <fullName evidence="3">Pentapeptide repeat-containing protein</fullName>
    </recommendedName>
</protein>
<evidence type="ECO:0008006" key="3">
    <source>
        <dbReference type="Google" id="ProtNLM"/>
    </source>
</evidence>
<accession>A0ABY5S5F4</accession>
<evidence type="ECO:0000313" key="2">
    <source>
        <dbReference type="Proteomes" id="UP001057877"/>
    </source>
</evidence>
<organism evidence="1 2">
    <name type="scientific">Paenibacillus spongiae</name>
    <dbReference type="NCBI Taxonomy" id="2909671"/>
    <lineage>
        <taxon>Bacteria</taxon>
        <taxon>Bacillati</taxon>
        <taxon>Bacillota</taxon>
        <taxon>Bacilli</taxon>
        <taxon>Bacillales</taxon>
        <taxon>Paenibacillaceae</taxon>
        <taxon>Paenibacillus</taxon>
    </lineage>
</organism>
<evidence type="ECO:0000313" key="1">
    <source>
        <dbReference type="EMBL" id="UVI27553.1"/>
    </source>
</evidence>
<gene>
    <name evidence="1" type="ORF">L1F29_18975</name>
</gene>